<dbReference type="NCBIfam" id="TIGR00219">
    <property type="entry name" value="mreC"/>
    <property type="match status" value="1"/>
</dbReference>
<evidence type="ECO:0000313" key="10">
    <source>
        <dbReference type="Proteomes" id="UP000062160"/>
    </source>
</evidence>
<feature type="domain" description="Rod shape-determining protein MreC beta-barrel core" evidence="8">
    <location>
        <begin position="126"/>
        <end position="276"/>
    </location>
</feature>
<dbReference type="GO" id="GO:0005886">
    <property type="term" value="C:plasma membrane"/>
    <property type="evidence" value="ECO:0007669"/>
    <property type="project" value="TreeGrafter"/>
</dbReference>
<keyword evidence="7" id="KW-0472">Membrane</keyword>
<dbReference type="PANTHER" id="PTHR34138:SF1">
    <property type="entry name" value="CELL SHAPE-DETERMINING PROTEIN MREC"/>
    <property type="match status" value="1"/>
</dbReference>
<dbReference type="Gene3D" id="2.40.10.340">
    <property type="entry name" value="Rod shape-determining protein MreC, domain 1"/>
    <property type="match status" value="1"/>
</dbReference>
<name>A0A0U9HQ24_9FIRM</name>
<dbReference type="Proteomes" id="UP000062160">
    <property type="component" value="Unassembled WGS sequence"/>
</dbReference>
<keyword evidence="6" id="KW-0175">Coiled coil</keyword>
<accession>A0A0U9HQ24</accession>
<evidence type="ECO:0000256" key="6">
    <source>
        <dbReference type="SAM" id="Coils"/>
    </source>
</evidence>
<keyword evidence="7" id="KW-0812">Transmembrane</keyword>
<dbReference type="InterPro" id="IPR055342">
    <property type="entry name" value="MreC_beta-barrel_core"/>
</dbReference>
<gene>
    <name evidence="9" type="ORF">TSYNT_9238</name>
</gene>
<keyword evidence="3 5" id="KW-0133">Cell shape</keyword>
<comment type="similarity">
    <text evidence="1 5">Belongs to the MreC family.</text>
</comment>
<keyword evidence="10" id="KW-1185">Reference proteome</keyword>
<protein>
    <recommendedName>
        <fullName evidence="2 5">Cell shape-determining protein MreC</fullName>
    </recommendedName>
    <alternativeName>
        <fullName evidence="4 5">Cell shape protein MreC</fullName>
    </alternativeName>
</protein>
<proteinExistence type="inferred from homology"/>
<dbReference type="Gene3D" id="2.40.10.350">
    <property type="entry name" value="Rod shape-determining protein MreC, domain 2"/>
    <property type="match status" value="1"/>
</dbReference>
<evidence type="ECO:0000256" key="7">
    <source>
        <dbReference type="SAM" id="Phobius"/>
    </source>
</evidence>
<keyword evidence="7" id="KW-1133">Transmembrane helix</keyword>
<dbReference type="AlphaFoldDB" id="A0A0U9HQ24"/>
<dbReference type="InterPro" id="IPR007221">
    <property type="entry name" value="MreC"/>
</dbReference>
<dbReference type="RefSeq" id="WP_059033679.1">
    <property type="nucleotide sequence ID" value="NZ_BSDN01000007.1"/>
</dbReference>
<dbReference type="STRING" id="224999.GCA_001485475_02023"/>
<dbReference type="InterPro" id="IPR042177">
    <property type="entry name" value="Cell/Rod_1"/>
</dbReference>
<comment type="function">
    <text evidence="5">Involved in formation and maintenance of cell shape.</text>
</comment>
<dbReference type="InterPro" id="IPR042175">
    <property type="entry name" value="Cell/Rod_MreC_2"/>
</dbReference>
<evidence type="ECO:0000256" key="3">
    <source>
        <dbReference type="ARBA" id="ARBA00022960"/>
    </source>
</evidence>
<evidence type="ECO:0000256" key="1">
    <source>
        <dbReference type="ARBA" id="ARBA00009369"/>
    </source>
</evidence>
<evidence type="ECO:0000313" key="9">
    <source>
        <dbReference type="EMBL" id="GAQ25985.1"/>
    </source>
</evidence>
<evidence type="ECO:0000256" key="4">
    <source>
        <dbReference type="ARBA" id="ARBA00032089"/>
    </source>
</evidence>
<dbReference type="PANTHER" id="PTHR34138">
    <property type="entry name" value="CELL SHAPE-DETERMINING PROTEIN MREC"/>
    <property type="match status" value="1"/>
</dbReference>
<feature type="coiled-coil region" evidence="6">
    <location>
        <begin position="72"/>
        <end position="116"/>
    </location>
</feature>
<evidence type="ECO:0000259" key="8">
    <source>
        <dbReference type="Pfam" id="PF04085"/>
    </source>
</evidence>
<dbReference type="Pfam" id="PF04085">
    <property type="entry name" value="MreC"/>
    <property type="match status" value="1"/>
</dbReference>
<evidence type="ECO:0000256" key="2">
    <source>
        <dbReference type="ARBA" id="ARBA00013855"/>
    </source>
</evidence>
<dbReference type="PIRSF" id="PIRSF038471">
    <property type="entry name" value="MreC"/>
    <property type="match status" value="1"/>
</dbReference>
<evidence type="ECO:0000256" key="5">
    <source>
        <dbReference type="PIRNR" id="PIRNR038471"/>
    </source>
</evidence>
<dbReference type="GO" id="GO:0008360">
    <property type="term" value="P:regulation of cell shape"/>
    <property type="evidence" value="ECO:0007669"/>
    <property type="project" value="UniProtKB-KW"/>
</dbReference>
<dbReference type="EMBL" id="DF977003">
    <property type="protein sequence ID" value="GAQ25985.1"/>
    <property type="molecule type" value="Genomic_DNA"/>
</dbReference>
<reference evidence="9" key="1">
    <citation type="journal article" date="2016" name="Genome Announc.">
        <title>Draft Genome Sequence of the Syntrophic Lactate-Degrading Bacterium Tepidanaerobacter syntrophicus JLT.</title>
        <authorList>
            <person name="Matsuura N."/>
            <person name="Ohashi A."/>
            <person name="Tourlousse D.M."/>
            <person name="Sekiguchi Y."/>
        </authorList>
    </citation>
    <scope>NUCLEOTIDE SEQUENCE [LARGE SCALE GENOMIC DNA]</scope>
    <source>
        <strain evidence="9">JL</strain>
    </source>
</reference>
<feature type="transmembrane region" description="Helical" evidence="7">
    <location>
        <begin position="12"/>
        <end position="31"/>
    </location>
</feature>
<sequence length="283" mass="31826">MVFLRHLSSNRRWLIWILALIMLVTIISITLQKNDVFRAIENPILTFLSPIQKALSTAGFSIKEKIEFIPQIFQLKEENEALKKQVAELQRYKQNLLEYQRENEDLRKLLGLKEKNLQFDLETAEVIGRDSDDWFNIILIDKGKNQGIEKDMAVITNDGLVGCIISATANTSKVMLITDERSAVSAMLQRTRDNGIVRGSINEVQKGYLEMDFLSKDANIAKGDIVISSGLGGIIPKGIVVGEIVEAQKESHQLTQYAIIKPAADLLKLEWVFVVKSEKGAAQ</sequence>
<organism evidence="9">
    <name type="scientific">Tepidanaerobacter syntrophicus</name>
    <dbReference type="NCBI Taxonomy" id="224999"/>
    <lineage>
        <taxon>Bacteria</taxon>
        <taxon>Bacillati</taxon>
        <taxon>Bacillota</taxon>
        <taxon>Clostridia</taxon>
        <taxon>Thermosediminibacterales</taxon>
        <taxon>Tepidanaerobacteraceae</taxon>
        <taxon>Tepidanaerobacter</taxon>
    </lineage>
</organism>